<dbReference type="Pfam" id="PF13852">
    <property type="entry name" value="DUF4197"/>
    <property type="match status" value="1"/>
</dbReference>
<sequence>MIKRIISVTMLACILMTANSCDTLNTNGATTQNSNVVLNTTKSVLNSGTQDAFDVFGDSNEFMTNALIDAAMPQKLKDINNKLESLGLSSVVKKEQALISDIAEASITTAKPIVTKAINEMTAQDAIAIVSGGKGAATKYLKDKTYTDLTTAISPVVNQKTESLGVNSLLNNALGGSNSSLNGIFGAVLGTGSTDSGSAQLNDAITNQLVDGLFNIVEDVENDARENPSTVLNSILNN</sequence>
<dbReference type="InterPro" id="IPR025245">
    <property type="entry name" value="DUF4197"/>
</dbReference>
<gene>
    <name evidence="2" type="ORF">JM658_12615</name>
</gene>
<keyword evidence="3" id="KW-1185">Reference proteome</keyword>
<dbReference type="Proteomes" id="UP000829517">
    <property type="component" value="Unassembled WGS sequence"/>
</dbReference>
<protein>
    <submittedName>
        <fullName evidence="2">DUF4197 domain-containing protein</fullName>
    </submittedName>
</protein>
<dbReference type="RefSeq" id="WP_236959635.1">
    <property type="nucleotide sequence ID" value="NZ_JAETXX010000008.1"/>
</dbReference>
<comment type="caution">
    <text evidence="2">The sequence shown here is derived from an EMBL/GenBank/DDBJ whole genome shotgun (WGS) entry which is preliminary data.</text>
</comment>
<accession>A0ABS9J5J1</accession>
<organism evidence="2 3">
    <name type="scientific">Joostella atrarenae</name>
    <dbReference type="NCBI Taxonomy" id="679257"/>
    <lineage>
        <taxon>Bacteria</taxon>
        <taxon>Pseudomonadati</taxon>
        <taxon>Bacteroidota</taxon>
        <taxon>Flavobacteriia</taxon>
        <taxon>Flavobacteriales</taxon>
        <taxon>Flavobacteriaceae</taxon>
        <taxon>Joostella</taxon>
    </lineage>
</organism>
<feature type="signal peptide" evidence="1">
    <location>
        <begin position="1"/>
        <end position="20"/>
    </location>
</feature>
<evidence type="ECO:0000313" key="2">
    <source>
        <dbReference type="EMBL" id="MCF8715670.1"/>
    </source>
</evidence>
<name>A0ABS9J5J1_9FLAO</name>
<dbReference type="EMBL" id="JAETXX010000008">
    <property type="protein sequence ID" value="MCF8715670.1"/>
    <property type="molecule type" value="Genomic_DNA"/>
</dbReference>
<reference evidence="2 3" key="1">
    <citation type="submission" date="2021-01" db="EMBL/GenBank/DDBJ databases">
        <title>Genome sequencing of Joostella atrarenae M1-2 (= KCTC 23194).</title>
        <authorList>
            <person name="Zakaria M.R."/>
            <person name="Lam M.Q."/>
            <person name="Chong C.S."/>
        </authorList>
    </citation>
    <scope>NUCLEOTIDE SEQUENCE [LARGE SCALE GENOMIC DNA]</scope>
    <source>
        <strain evidence="2 3">M1-2</strain>
    </source>
</reference>
<evidence type="ECO:0000313" key="3">
    <source>
        <dbReference type="Proteomes" id="UP000829517"/>
    </source>
</evidence>
<proteinExistence type="predicted"/>
<keyword evidence="1" id="KW-0732">Signal</keyword>
<feature type="chain" id="PRO_5046190776" evidence="1">
    <location>
        <begin position="21"/>
        <end position="238"/>
    </location>
</feature>
<evidence type="ECO:0000256" key="1">
    <source>
        <dbReference type="SAM" id="SignalP"/>
    </source>
</evidence>